<dbReference type="InterPro" id="IPR010982">
    <property type="entry name" value="Lambda_DNA-bd_dom_sf"/>
</dbReference>
<organism evidence="6 7">
    <name type="scientific">Bifidobacterium mellis</name>
    <dbReference type="NCBI Taxonomy" id="1293823"/>
    <lineage>
        <taxon>Bacteria</taxon>
        <taxon>Bacillati</taxon>
        <taxon>Actinomycetota</taxon>
        <taxon>Actinomycetes</taxon>
        <taxon>Bifidobacteriales</taxon>
        <taxon>Bifidobacteriaceae</taxon>
        <taxon>Bifidobacterium</taxon>
    </lineage>
</organism>
<evidence type="ECO:0000256" key="1">
    <source>
        <dbReference type="ARBA" id="ARBA00022491"/>
    </source>
</evidence>
<dbReference type="PROSITE" id="PS50932">
    <property type="entry name" value="HTH_LACI_2"/>
    <property type="match status" value="1"/>
</dbReference>
<dbReference type="Pfam" id="PF00356">
    <property type="entry name" value="LacI"/>
    <property type="match status" value="1"/>
</dbReference>
<dbReference type="AlphaFoldDB" id="A0A0F4KZU2"/>
<dbReference type="Pfam" id="PF13377">
    <property type="entry name" value="Peripla_BP_3"/>
    <property type="match status" value="1"/>
</dbReference>
<dbReference type="InterPro" id="IPR000843">
    <property type="entry name" value="HTH_LacI"/>
</dbReference>
<keyword evidence="2" id="KW-0805">Transcription regulation</keyword>
<dbReference type="GO" id="GO:0003700">
    <property type="term" value="F:DNA-binding transcription factor activity"/>
    <property type="evidence" value="ECO:0007669"/>
    <property type="project" value="TreeGrafter"/>
</dbReference>
<dbReference type="GO" id="GO:0000976">
    <property type="term" value="F:transcription cis-regulatory region binding"/>
    <property type="evidence" value="ECO:0007669"/>
    <property type="project" value="TreeGrafter"/>
</dbReference>
<evidence type="ECO:0000259" key="5">
    <source>
        <dbReference type="PROSITE" id="PS50932"/>
    </source>
</evidence>
<dbReference type="SMART" id="SM00354">
    <property type="entry name" value="HTH_LACI"/>
    <property type="match status" value="1"/>
</dbReference>
<name>A0A0F4KZU2_9BIFI</name>
<keyword evidence="3" id="KW-0238">DNA-binding</keyword>
<dbReference type="Gene3D" id="3.40.50.2300">
    <property type="match status" value="2"/>
</dbReference>
<reference evidence="6 7" key="1">
    <citation type="submission" date="2014-12" db="EMBL/GenBank/DDBJ databases">
        <title>Comparative genomics of the lactic acid bacteria isolated from the honey bee gut.</title>
        <authorList>
            <person name="Ellegaard K.M."/>
            <person name="Tamarit D."/>
            <person name="Javelind E."/>
            <person name="Olofsson T."/>
            <person name="Andersson S.G."/>
            <person name="Vasquez A."/>
        </authorList>
    </citation>
    <scope>NUCLEOTIDE SEQUENCE [LARGE SCALE GENOMIC DNA]</scope>
    <source>
        <strain evidence="6 7">Bin7</strain>
    </source>
</reference>
<protein>
    <recommendedName>
        <fullName evidence="5">HTH lacI-type domain-containing protein</fullName>
    </recommendedName>
</protein>
<evidence type="ECO:0000313" key="6">
    <source>
        <dbReference type="EMBL" id="KJY50866.1"/>
    </source>
</evidence>
<proteinExistence type="predicted"/>
<evidence type="ECO:0000256" key="2">
    <source>
        <dbReference type="ARBA" id="ARBA00023015"/>
    </source>
</evidence>
<dbReference type="InterPro" id="IPR046335">
    <property type="entry name" value="LacI/GalR-like_sensor"/>
</dbReference>
<dbReference type="SUPFAM" id="SSF53822">
    <property type="entry name" value="Periplasmic binding protein-like I"/>
    <property type="match status" value="1"/>
</dbReference>
<evidence type="ECO:0000256" key="4">
    <source>
        <dbReference type="ARBA" id="ARBA00023163"/>
    </source>
</evidence>
<feature type="domain" description="HTH lacI-type" evidence="5">
    <location>
        <begin position="4"/>
        <end position="58"/>
    </location>
</feature>
<dbReference type="RefSeq" id="WP_045935923.1">
    <property type="nucleotide sequence ID" value="NZ_KQ033885.1"/>
</dbReference>
<accession>A0A0F4KZU2</accession>
<keyword evidence="7" id="KW-1185">Reference proteome</keyword>
<dbReference type="SUPFAM" id="SSF47413">
    <property type="entry name" value="lambda repressor-like DNA-binding domains"/>
    <property type="match status" value="1"/>
</dbReference>
<dbReference type="Proteomes" id="UP000033567">
    <property type="component" value="Unassembled WGS sequence"/>
</dbReference>
<dbReference type="CDD" id="cd06267">
    <property type="entry name" value="PBP1_LacI_sugar_binding-like"/>
    <property type="match status" value="1"/>
</dbReference>
<keyword evidence="4" id="KW-0804">Transcription</keyword>
<dbReference type="Gene3D" id="1.10.260.40">
    <property type="entry name" value="lambda repressor-like DNA-binding domains"/>
    <property type="match status" value="1"/>
</dbReference>
<sequence>MSKASVYDVAREAGVSISTVSRSFTSPEKVSVKTRAKVMKAAEAMNFTVTHTAASLKTGRTFRAALLVGNERLDWFGSLVREGLDSILHPAGYDTSIYPIGDSEEQEHFFAELPIRRNVDLVFVSSFDITSKETSRLSSINVPIIGINVESNHDLDGSVKIDDAKGIQLAVNHLLTLGHRNIAYMHISPKSSLHFSSLNRLQGFLEACRQWPEPVKTEVIKLQPGQDVFSSFISQLQSMESRPTALCCQDDSVAIPLLFKLNRFRLTVPGNLSLVGFDDSTYADKIGLTTIRQDPFDLGAKAGSLALEFLKKTPPKNPYITLDTQIMIRNTTAPIEDTRPLDKWACNS</sequence>
<dbReference type="CDD" id="cd01392">
    <property type="entry name" value="HTH_LacI"/>
    <property type="match status" value="1"/>
</dbReference>
<keyword evidence="1" id="KW-0678">Repressor</keyword>
<dbReference type="InterPro" id="IPR028082">
    <property type="entry name" value="Peripla_BP_I"/>
</dbReference>
<comment type="caution">
    <text evidence="6">The sequence shown here is derived from an EMBL/GenBank/DDBJ whole genome shotgun (WGS) entry which is preliminary data.</text>
</comment>
<evidence type="ECO:0000256" key="3">
    <source>
        <dbReference type="ARBA" id="ARBA00023125"/>
    </source>
</evidence>
<dbReference type="PANTHER" id="PTHR30146:SF148">
    <property type="entry name" value="HTH-TYPE TRANSCRIPTIONAL REPRESSOR PURR-RELATED"/>
    <property type="match status" value="1"/>
</dbReference>
<dbReference type="EMBL" id="JWMF01000007">
    <property type="protein sequence ID" value="KJY50866.1"/>
    <property type="molecule type" value="Genomic_DNA"/>
</dbReference>
<dbReference type="PANTHER" id="PTHR30146">
    <property type="entry name" value="LACI-RELATED TRANSCRIPTIONAL REPRESSOR"/>
    <property type="match status" value="1"/>
</dbReference>
<gene>
    <name evidence="6" type="ORF">JF70_15840</name>
</gene>
<evidence type="ECO:0000313" key="7">
    <source>
        <dbReference type="Proteomes" id="UP000033567"/>
    </source>
</evidence>
<dbReference type="PATRIC" id="fig|1684.5.peg.1665"/>